<organism evidence="1 2">
    <name type="scientific">Thermaurantimonas aggregans</name>
    <dbReference type="NCBI Taxonomy" id="2173829"/>
    <lineage>
        <taxon>Bacteria</taxon>
        <taxon>Pseudomonadati</taxon>
        <taxon>Bacteroidota</taxon>
        <taxon>Flavobacteriia</taxon>
        <taxon>Flavobacteriales</taxon>
        <taxon>Schleiferiaceae</taxon>
        <taxon>Thermaurantimonas</taxon>
    </lineage>
</organism>
<evidence type="ECO:0008006" key="3">
    <source>
        <dbReference type="Google" id="ProtNLM"/>
    </source>
</evidence>
<dbReference type="PANTHER" id="PTHR33639:SF2">
    <property type="entry name" value="DUF393 DOMAIN-CONTAINING PROTEIN"/>
    <property type="match status" value="1"/>
</dbReference>
<dbReference type="GO" id="GO:0015035">
    <property type="term" value="F:protein-disulfide reductase activity"/>
    <property type="evidence" value="ECO:0007669"/>
    <property type="project" value="InterPro"/>
</dbReference>
<dbReference type="Pfam" id="PF04134">
    <property type="entry name" value="DCC1-like"/>
    <property type="match status" value="1"/>
</dbReference>
<evidence type="ECO:0000313" key="1">
    <source>
        <dbReference type="EMBL" id="GCD77030.1"/>
    </source>
</evidence>
<protein>
    <recommendedName>
        <fullName evidence="3">Thiol-disulfide oxidoreductase</fullName>
    </recommendedName>
</protein>
<comment type="caution">
    <text evidence="1">The sequence shown here is derived from an EMBL/GenBank/DDBJ whole genome shotgun (WGS) entry which is preliminary data.</text>
</comment>
<proteinExistence type="predicted"/>
<name>A0A401XJ50_9FLAO</name>
<reference evidence="1 2" key="1">
    <citation type="submission" date="2018-11" db="EMBL/GenBank/DDBJ databases">
        <title>Schleiferia aggregans sp. nov., a moderately thermophilic heterotrophic bacterium isolated from microbial mats at a terrestrial hot spring.</title>
        <authorList>
            <person name="Iino T."/>
            <person name="Ohkuma M."/>
            <person name="Haruta S."/>
        </authorList>
    </citation>
    <scope>NUCLEOTIDE SEQUENCE [LARGE SCALE GENOMIC DNA]</scope>
    <source>
        <strain evidence="1 2">LA</strain>
    </source>
</reference>
<keyword evidence="2" id="KW-1185">Reference proteome</keyword>
<accession>A0A401XJ50</accession>
<gene>
    <name evidence="1" type="ORF">JCM31826_05120</name>
</gene>
<dbReference type="InterPro" id="IPR052927">
    <property type="entry name" value="DCC_oxidoreductase"/>
</dbReference>
<dbReference type="OrthoDB" id="9785438at2"/>
<evidence type="ECO:0000313" key="2">
    <source>
        <dbReference type="Proteomes" id="UP000286715"/>
    </source>
</evidence>
<dbReference type="Proteomes" id="UP000286715">
    <property type="component" value="Unassembled WGS sequence"/>
</dbReference>
<dbReference type="AlphaFoldDB" id="A0A401XJ50"/>
<sequence>MNKDTEKVIVFIDAQCVLCDFLSKVILWADKKDYFRIASLTGETYRMLAQNPQPPNQLQYVEVYSHGRWFDGPMAIFEILRTLGFPYSIFLVFKLLPTKINWFLYRYVAKKRFAWFGRKEICSLESSQNLKKILP</sequence>
<dbReference type="EMBL" id="BHZE01000003">
    <property type="protein sequence ID" value="GCD77030.1"/>
    <property type="molecule type" value="Genomic_DNA"/>
</dbReference>
<dbReference type="PANTHER" id="PTHR33639">
    <property type="entry name" value="THIOL-DISULFIDE OXIDOREDUCTASE DCC"/>
    <property type="match status" value="1"/>
</dbReference>
<dbReference type="InterPro" id="IPR007263">
    <property type="entry name" value="DCC1-like"/>
</dbReference>
<dbReference type="RefSeq" id="WP_124397083.1">
    <property type="nucleotide sequence ID" value="NZ_BHZE01000003.1"/>
</dbReference>